<keyword evidence="3" id="KW-1185">Reference proteome</keyword>
<dbReference type="Proteomes" id="UP000649075">
    <property type="component" value="Unassembled WGS sequence"/>
</dbReference>
<reference evidence="2 3" key="1">
    <citation type="submission" date="2020-08" db="EMBL/GenBank/DDBJ databases">
        <authorList>
            <person name="Liu C."/>
            <person name="Sun Q."/>
        </authorList>
    </citation>
    <scope>NUCLEOTIDE SEQUENCE [LARGE SCALE GENOMIC DNA]</scope>
    <source>
        <strain evidence="2 3">L34</strain>
    </source>
</reference>
<gene>
    <name evidence="2" type="ORF">H8911_03260</name>
</gene>
<keyword evidence="1" id="KW-1133">Transmembrane helix</keyword>
<accession>A0ABR7KGF8</accession>
<keyword evidence="1" id="KW-0812">Transmembrane</keyword>
<name>A0ABR7KGF8_9FIRM</name>
<dbReference type="RefSeq" id="WP_186998683.1">
    <property type="nucleotide sequence ID" value="NZ_JACRWH010000006.1"/>
</dbReference>
<comment type="caution">
    <text evidence="2">The sequence shown here is derived from an EMBL/GenBank/DDBJ whole genome shotgun (WGS) entry which is preliminary data.</text>
</comment>
<feature type="transmembrane region" description="Helical" evidence="1">
    <location>
        <begin position="6"/>
        <end position="24"/>
    </location>
</feature>
<proteinExistence type="predicted"/>
<dbReference type="EMBL" id="JACRWH010000006">
    <property type="protein sequence ID" value="MBC6011774.1"/>
    <property type="molecule type" value="Genomic_DNA"/>
</dbReference>
<organism evidence="2 3">
    <name type="scientific">Holdemanella hominis</name>
    <dbReference type="NCBI Taxonomy" id="2764327"/>
    <lineage>
        <taxon>Bacteria</taxon>
        <taxon>Bacillati</taxon>
        <taxon>Bacillota</taxon>
        <taxon>Erysipelotrichia</taxon>
        <taxon>Erysipelotrichales</taxon>
        <taxon>Erysipelotrichaceae</taxon>
        <taxon>Holdemanella</taxon>
    </lineage>
</organism>
<evidence type="ECO:0000256" key="1">
    <source>
        <dbReference type="SAM" id="Phobius"/>
    </source>
</evidence>
<keyword evidence="1" id="KW-0472">Membrane</keyword>
<evidence type="ECO:0000313" key="2">
    <source>
        <dbReference type="EMBL" id="MBC6011774.1"/>
    </source>
</evidence>
<evidence type="ECO:0000313" key="3">
    <source>
        <dbReference type="Proteomes" id="UP000649075"/>
    </source>
</evidence>
<protein>
    <submittedName>
        <fullName evidence="2">Uncharacterized protein</fullName>
    </submittedName>
</protein>
<sequence length="188" mass="21873">MTKFFLLDLILFLIFGGVAIILQYHFGSRLNKKFEIVYGCISAVIIAVTSIVFTIKMNPIITPSLHADYLKLHEEIKYESIELCENYRDCTLKIVANGFRWGYQTYYSGDANVEIYNSKNERLNYYYKAKVYYNIDVNSVIVLKDANDAKVYIFNFDTNQQTQDFYDLLCKKVDKVGVSHTESHSVHH</sequence>
<feature type="transmembrane region" description="Helical" evidence="1">
    <location>
        <begin position="36"/>
        <end position="55"/>
    </location>
</feature>